<dbReference type="PANTHER" id="PTHR45613:SF82">
    <property type="entry name" value="PENTACOTRIPEPTIDE-REPEAT REGION OF PRORP DOMAIN-CONTAINING PROTEIN"/>
    <property type="match status" value="1"/>
</dbReference>
<organism evidence="3 4">
    <name type="scientific">Citrus sinensis</name>
    <name type="common">Sweet orange</name>
    <name type="synonym">Citrus aurantium var. sinensis</name>
    <dbReference type="NCBI Taxonomy" id="2711"/>
    <lineage>
        <taxon>Eukaryota</taxon>
        <taxon>Viridiplantae</taxon>
        <taxon>Streptophyta</taxon>
        <taxon>Embryophyta</taxon>
        <taxon>Tracheophyta</taxon>
        <taxon>Spermatophyta</taxon>
        <taxon>Magnoliopsida</taxon>
        <taxon>eudicotyledons</taxon>
        <taxon>Gunneridae</taxon>
        <taxon>Pentapetalae</taxon>
        <taxon>rosids</taxon>
        <taxon>malvids</taxon>
        <taxon>Sapindales</taxon>
        <taxon>Rutaceae</taxon>
        <taxon>Aurantioideae</taxon>
        <taxon>Citrus</taxon>
    </lineage>
</organism>
<keyword evidence="4" id="KW-1185">Reference proteome</keyword>
<evidence type="ECO:0000256" key="1">
    <source>
        <dbReference type="ARBA" id="ARBA00022737"/>
    </source>
</evidence>
<dbReference type="Proteomes" id="UP000027120">
    <property type="component" value="Unassembled WGS sequence"/>
</dbReference>
<dbReference type="Pfam" id="PF13041">
    <property type="entry name" value="PPR_2"/>
    <property type="match status" value="3"/>
</dbReference>
<dbReference type="NCBIfam" id="TIGR00756">
    <property type="entry name" value="PPR"/>
    <property type="match status" value="5"/>
</dbReference>
<feature type="repeat" description="PPR" evidence="2">
    <location>
        <begin position="305"/>
        <end position="339"/>
    </location>
</feature>
<feature type="repeat" description="PPR" evidence="2">
    <location>
        <begin position="340"/>
        <end position="374"/>
    </location>
</feature>
<dbReference type="eggNOG" id="KOG4197">
    <property type="taxonomic scope" value="Eukaryota"/>
</dbReference>
<evidence type="ECO:0000256" key="2">
    <source>
        <dbReference type="PROSITE-ProRule" id="PRU00708"/>
    </source>
</evidence>
<dbReference type="InterPro" id="IPR011990">
    <property type="entry name" value="TPR-like_helical_dom_sf"/>
</dbReference>
<dbReference type="Gene3D" id="1.25.40.10">
    <property type="entry name" value="Tetratricopeptide repeat domain"/>
    <property type="match status" value="4"/>
</dbReference>
<gene>
    <name evidence="3" type="ORF">CISIN_1g011905mg</name>
</gene>
<dbReference type="Pfam" id="PF01535">
    <property type="entry name" value="PPR"/>
    <property type="match status" value="1"/>
</dbReference>
<feature type="repeat" description="PPR" evidence="2">
    <location>
        <begin position="233"/>
        <end position="267"/>
    </location>
</feature>
<dbReference type="InterPro" id="IPR002885">
    <property type="entry name" value="PPR_rpt"/>
</dbReference>
<dbReference type="PaxDb" id="2711-XP_006477135.1"/>
<reference evidence="3 4" key="1">
    <citation type="submission" date="2014-04" db="EMBL/GenBank/DDBJ databases">
        <authorList>
            <consortium name="International Citrus Genome Consortium"/>
            <person name="Gmitter F."/>
            <person name="Chen C."/>
            <person name="Farmerie W."/>
            <person name="Harkins T."/>
            <person name="Desany B."/>
            <person name="Mohiuddin M."/>
            <person name="Kodira C."/>
            <person name="Borodovsky M."/>
            <person name="Lomsadze A."/>
            <person name="Burns P."/>
            <person name="Jenkins J."/>
            <person name="Prochnik S."/>
            <person name="Shu S."/>
            <person name="Chapman J."/>
            <person name="Pitluck S."/>
            <person name="Schmutz J."/>
            <person name="Rokhsar D."/>
        </authorList>
    </citation>
    <scope>NUCLEOTIDE SEQUENCE</scope>
</reference>
<dbReference type="PANTHER" id="PTHR45613">
    <property type="entry name" value="PENTATRICOPEPTIDE REPEAT-CONTAINING PROTEIN"/>
    <property type="match status" value="1"/>
</dbReference>
<evidence type="ECO:0000313" key="4">
    <source>
        <dbReference type="Proteomes" id="UP000027120"/>
    </source>
</evidence>
<dbReference type="EMBL" id="KK784925">
    <property type="protein sequence ID" value="KDO61348.1"/>
    <property type="molecule type" value="Genomic_DNA"/>
</dbReference>
<evidence type="ECO:0000313" key="3">
    <source>
        <dbReference type="EMBL" id="KDO61346.1"/>
    </source>
</evidence>
<protein>
    <recommendedName>
        <fullName evidence="5">Pentacotripeptide-repeat region of PRORP domain-containing protein</fullName>
    </recommendedName>
</protein>
<dbReference type="EMBL" id="KK784925">
    <property type="protein sequence ID" value="KDO61346.1"/>
    <property type="molecule type" value="Genomic_DNA"/>
</dbReference>
<dbReference type="EMBL" id="KK784925">
    <property type="protein sequence ID" value="KDO61347.1"/>
    <property type="molecule type" value="Genomic_DNA"/>
</dbReference>
<sequence length="475" mass="52825">MPRFSLSRILSSSVNIKNSKIFALHFTTASPAERFYTHLQKNPNNIEKTLATVKAKLDSTCVIEVLHRCFPSQSQMGIRFFIWAALQSSYRHSSFMYNRACEMSRIKQNPSIIIDVVEAYKEEGCVVSVKMMKVIFNLCEKARLANEAMWVLRKMPEFDLRPDTIIYNNVIRLFCEKGDMIAADELMKGMGLIDLYPDIITYVSMIKGFCNAGRLEDACGLFKVMKRHGCAANLVAYSALLDGICRLGSMERALELLGEMEKEGGDCSPNVVTYTSVIQIFCGKGMMKEALGILDRMEALGCAPNRVTISTLIKGFCVEGNLDEAYQLIDKVVAGGSVSSGGCYSSLVVELVRTKRLKEAEKLFSKMLASGVKPDGLACSVMIRELCLGGQVLEGFCLYEDIEKIGFLSSVDSDIHSVLLLGLCRKNHSVEAAKLARFMLKKRIWLQGPYVDKIVEHLKKSGDEELITNLPKIGG</sequence>
<feature type="repeat" description="PPR" evidence="2">
    <location>
        <begin position="198"/>
        <end position="232"/>
    </location>
</feature>
<proteinExistence type="predicted"/>
<dbReference type="PROSITE" id="PS51375">
    <property type="entry name" value="PPR"/>
    <property type="match status" value="6"/>
</dbReference>
<name>A0A067FDR3_CITSI</name>
<dbReference type="SMR" id="A0A067FDR3"/>
<accession>A0A067FDR3</accession>
<keyword evidence="1" id="KW-0677">Repeat</keyword>
<dbReference type="AlphaFoldDB" id="A0A067FDR3"/>
<feature type="repeat" description="PPR" evidence="2">
    <location>
        <begin position="163"/>
        <end position="197"/>
    </location>
</feature>
<feature type="repeat" description="PPR" evidence="2">
    <location>
        <begin position="270"/>
        <end position="304"/>
    </location>
</feature>
<evidence type="ECO:0008006" key="5">
    <source>
        <dbReference type="Google" id="ProtNLM"/>
    </source>
</evidence>